<feature type="domain" description="Pterin-binding" evidence="1">
    <location>
        <begin position="38"/>
        <end position="296"/>
    </location>
</feature>
<gene>
    <name evidence="2" type="ORF">ACFFRI_04810</name>
</gene>
<dbReference type="PROSITE" id="PS50972">
    <property type="entry name" value="PTERIN_BINDING"/>
    <property type="match status" value="1"/>
</dbReference>
<evidence type="ECO:0000259" key="1">
    <source>
        <dbReference type="PROSITE" id="PS50972"/>
    </source>
</evidence>
<dbReference type="InterPro" id="IPR000489">
    <property type="entry name" value="Pterin-binding_dom"/>
</dbReference>
<dbReference type="PANTHER" id="PTHR20941:SF1">
    <property type="entry name" value="FOLIC ACID SYNTHESIS PROTEIN FOL1"/>
    <property type="match status" value="1"/>
</dbReference>
<proteinExistence type="predicted"/>
<sequence>MITLRELARLAAQHADDLDHEVEPLRIGDREIDTDARAAIMGVLNLSRDSTYRESVVTSYDSAVRRGRVLVAQGADVVDVGAESSNGTSARVGADQQVARLVPVVRALTEAGVPVSVESYEPPVVAACLGAGARVLNLTGSSADDAMFDLAAEHDATVVLCHILGDHARALDGSDVDADPFPAMLDGFGRRIEEARARGVRGIAIDPGLGFGFRLGDQRARVRHQASVLLASFRLRRLGVPVCHSLPHSFELFEDQFRVAEGMFAVLAHLGGTGLYRTHEVPQVVAVLDALHTLEV</sequence>
<keyword evidence="3" id="KW-1185">Reference proteome</keyword>
<evidence type="ECO:0000313" key="3">
    <source>
        <dbReference type="Proteomes" id="UP001589750"/>
    </source>
</evidence>
<reference evidence="2 3" key="1">
    <citation type="submission" date="2024-09" db="EMBL/GenBank/DDBJ databases">
        <authorList>
            <person name="Sun Q."/>
            <person name="Mori K."/>
        </authorList>
    </citation>
    <scope>NUCLEOTIDE SEQUENCE [LARGE SCALE GENOMIC DNA]</scope>
    <source>
        <strain evidence="2 3">JCM 9626</strain>
    </source>
</reference>
<accession>A0ABV5K6J3</accession>
<dbReference type="Proteomes" id="UP001589750">
    <property type="component" value="Unassembled WGS sequence"/>
</dbReference>
<dbReference type="InterPro" id="IPR045031">
    <property type="entry name" value="DHP_synth-like"/>
</dbReference>
<dbReference type="Pfam" id="PF00809">
    <property type="entry name" value="Pterin_bind"/>
    <property type="match status" value="1"/>
</dbReference>
<dbReference type="PANTHER" id="PTHR20941">
    <property type="entry name" value="FOLATE SYNTHESIS PROTEINS"/>
    <property type="match status" value="1"/>
</dbReference>
<keyword evidence="2" id="KW-0808">Transferase</keyword>
<protein>
    <submittedName>
        <fullName evidence="2">Dihydropteroate synthase</fullName>
        <ecNumber evidence="2">2.5.1.15</ecNumber>
    </submittedName>
</protein>
<name>A0ABV5K6J3_9ACTN</name>
<dbReference type="InterPro" id="IPR011005">
    <property type="entry name" value="Dihydropteroate_synth-like_sf"/>
</dbReference>
<comment type="caution">
    <text evidence="2">The sequence shown here is derived from an EMBL/GenBank/DDBJ whole genome shotgun (WGS) entry which is preliminary data.</text>
</comment>
<dbReference type="GO" id="GO:0004156">
    <property type="term" value="F:dihydropteroate synthase activity"/>
    <property type="evidence" value="ECO:0007669"/>
    <property type="project" value="UniProtKB-EC"/>
</dbReference>
<dbReference type="RefSeq" id="WP_140008330.1">
    <property type="nucleotide sequence ID" value="NZ_JBHMDG010000005.1"/>
</dbReference>
<dbReference type="EC" id="2.5.1.15" evidence="2"/>
<dbReference type="Gene3D" id="3.20.20.20">
    <property type="entry name" value="Dihydropteroate synthase-like"/>
    <property type="match status" value="1"/>
</dbReference>
<dbReference type="SUPFAM" id="SSF51717">
    <property type="entry name" value="Dihydropteroate synthetase-like"/>
    <property type="match status" value="1"/>
</dbReference>
<dbReference type="EMBL" id="JBHMDG010000005">
    <property type="protein sequence ID" value="MFB9312356.1"/>
    <property type="molecule type" value="Genomic_DNA"/>
</dbReference>
<evidence type="ECO:0000313" key="2">
    <source>
        <dbReference type="EMBL" id="MFB9312356.1"/>
    </source>
</evidence>
<organism evidence="2 3">
    <name type="scientific">Nocardioides plantarum</name>
    <dbReference type="NCBI Taxonomy" id="29299"/>
    <lineage>
        <taxon>Bacteria</taxon>
        <taxon>Bacillati</taxon>
        <taxon>Actinomycetota</taxon>
        <taxon>Actinomycetes</taxon>
        <taxon>Propionibacteriales</taxon>
        <taxon>Nocardioidaceae</taxon>
        <taxon>Nocardioides</taxon>
    </lineage>
</organism>